<dbReference type="Gene3D" id="2.60.200.40">
    <property type="match status" value="1"/>
</dbReference>
<comment type="caution">
    <text evidence="2">The sequence shown here is derived from an EMBL/GenBank/DDBJ whole genome shotgun (WGS) entry which is preliminary data.</text>
</comment>
<dbReference type="Proteomes" id="UP000642180">
    <property type="component" value="Unassembled WGS sequence"/>
</dbReference>
<dbReference type="PANTHER" id="PTHR12358">
    <property type="entry name" value="SPHINGOSINE KINASE"/>
    <property type="match status" value="1"/>
</dbReference>
<keyword evidence="3" id="KW-1185">Reference proteome</keyword>
<protein>
    <recommendedName>
        <fullName evidence="1">DAGKc domain-containing protein</fullName>
    </recommendedName>
</protein>
<dbReference type="GO" id="GO:0016301">
    <property type="term" value="F:kinase activity"/>
    <property type="evidence" value="ECO:0007669"/>
    <property type="project" value="InterPro"/>
</dbReference>
<dbReference type="Gene3D" id="3.40.50.10330">
    <property type="entry name" value="Probable inorganic polyphosphate/atp-NAD kinase, domain 1"/>
    <property type="match status" value="1"/>
</dbReference>
<accession>A0A8J3ASS0</accession>
<dbReference type="InterPro" id="IPR016064">
    <property type="entry name" value="NAD/diacylglycerol_kinase_sf"/>
</dbReference>
<evidence type="ECO:0000313" key="3">
    <source>
        <dbReference type="Proteomes" id="UP000642180"/>
    </source>
</evidence>
<gene>
    <name evidence="2" type="ORF">GCM10008066_19040</name>
</gene>
<dbReference type="InterPro" id="IPR017438">
    <property type="entry name" value="ATP-NAD_kinase_N"/>
</dbReference>
<dbReference type="SMART" id="SM00046">
    <property type="entry name" value="DAGKc"/>
    <property type="match status" value="1"/>
</dbReference>
<dbReference type="AlphaFoldDB" id="A0A8J3ASS0"/>
<dbReference type="InterPro" id="IPR050187">
    <property type="entry name" value="Lipid_Phosphate_FormReg"/>
</dbReference>
<dbReference type="InterPro" id="IPR001206">
    <property type="entry name" value="Diacylglycerol_kinase_cat_dom"/>
</dbReference>
<reference evidence="3" key="1">
    <citation type="journal article" date="2019" name="Int. J. Syst. Evol. Microbiol.">
        <title>The Global Catalogue of Microorganisms (GCM) 10K type strain sequencing project: providing services to taxonomists for standard genome sequencing and annotation.</title>
        <authorList>
            <consortium name="The Broad Institute Genomics Platform"/>
            <consortium name="The Broad Institute Genome Sequencing Center for Infectious Disease"/>
            <person name="Wu L."/>
            <person name="Ma J."/>
        </authorList>
    </citation>
    <scope>NUCLEOTIDE SEQUENCE [LARGE SCALE GENOMIC DNA]</scope>
    <source>
        <strain evidence="3">CCM 2767</strain>
    </source>
</reference>
<proteinExistence type="predicted"/>
<evidence type="ECO:0000259" key="1">
    <source>
        <dbReference type="PROSITE" id="PS50146"/>
    </source>
</evidence>
<dbReference type="SUPFAM" id="SSF111331">
    <property type="entry name" value="NAD kinase/diacylglycerol kinase-like"/>
    <property type="match status" value="1"/>
</dbReference>
<organism evidence="2 3">
    <name type="scientific">Oxalicibacterium faecigallinarum</name>
    <dbReference type="NCBI Taxonomy" id="573741"/>
    <lineage>
        <taxon>Bacteria</taxon>
        <taxon>Pseudomonadati</taxon>
        <taxon>Pseudomonadota</taxon>
        <taxon>Betaproteobacteria</taxon>
        <taxon>Burkholderiales</taxon>
        <taxon>Oxalobacteraceae</taxon>
        <taxon>Oxalicibacterium</taxon>
    </lineage>
</organism>
<name>A0A8J3ASS0_9BURK</name>
<sequence length="322" mass="34953">MSAPSFQSDCPLFFIMNAGSGRNDKSETHDIIERVMQEAGRPHRICLVDDAGDLSRVAREAVEAAKECGGAVVAVGGDGTLNAVANAVIGSGCAFGALPQGTFNYFGRTHGLSEQIEDAVQDLLHATPQAVQVGMLNDRIFLVNASLGLYPQVLEERETYKQQYGRSRLVAAWSGLATVCHGYRQLRITLEAQGNTSTLRTPTLFIGNNRLQLEQIGIPESELIEDGQLAAIAVRPVGTLALLWLMVWGAFGKLGEADNIINFGFSRLTVKPSKLYHVRRIKVAMDGEIAWMNAPLDFRVSPEPLYLLKAATRPQAEESANA</sequence>
<feature type="domain" description="DAGKc" evidence="1">
    <location>
        <begin position="7"/>
        <end position="140"/>
    </location>
</feature>
<dbReference type="PANTHER" id="PTHR12358:SF54">
    <property type="entry name" value="SPHINGOSINE KINASE RELATED PROTEIN"/>
    <property type="match status" value="1"/>
</dbReference>
<dbReference type="Pfam" id="PF00781">
    <property type="entry name" value="DAGK_cat"/>
    <property type="match status" value="1"/>
</dbReference>
<dbReference type="PROSITE" id="PS50146">
    <property type="entry name" value="DAGK"/>
    <property type="match status" value="1"/>
</dbReference>
<evidence type="ECO:0000313" key="2">
    <source>
        <dbReference type="EMBL" id="GGI19430.1"/>
    </source>
</evidence>
<dbReference type="EMBL" id="BMDI01000001">
    <property type="protein sequence ID" value="GGI19430.1"/>
    <property type="molecule type" value="Genomic_DNA"/>
</dbReference>